<dbReference type="InParanoid" id="E9FVJ8"/>
<accession>E9FVJ8</accession>
<name>E9FVJ8_DAPPU</name>
<dbReference type="HOGENOM" id="CLU_2063800_0_0_1"/>
<evidence type="ECO:0000313" key="2">
    <source>
        <dbReference type="Proteomes" id="UP000000305"/>
    </source>
</evidence>
<gene>
    <name evidence="1" type="ORF">DAPPUDRAFT_304587</name>
</gene>
<dbReference type="EMBL" id="GL732525">
    <property type="protein sequence ID" value="EFX88567.1"/>
    <property type="molecule type" value="Genomic_DNA"/>
</dbReference>
<reference evidence="1 2" key="1">
    <citation type="journal article" date="2011" name="Science">
        <title>The ecoresponsive genome of Daphnia pulex.</title>
        <authorList>
            <person name="Colbourne J.K."/>
            <person name="Pfrender M.E."/>
            <person name="Gilbert D."/>
            <person name="Thomas W.K."/>
            <person name="Tucker A."/>
            <person name="Oakley T.H."/>
            <person name="Tokishita S."/>
            <person name="Aerts A."/>
            <person name="Arnold G.J."/>
            <person name="Basu M.K."/>
            <person name="Bauer D.J."/>
            <person name="Caceres C.E."/>
            <person name="Carmel L."/>
            <person name="Casola C."/>
            <person name="Choi J.H."/>
            <person name="Detter J.C."/>
            <person name="Dong Q."/>
            <person name="Dusheyko S."/>
            <person name="Eads B.D."/>
            <person name="Frohlich T."/>
            <person name="Geiler-Samerotte K.A."/>
            <person name="Gerlach D."/>
            <person name="Hatcher P."/>
            <person name="Jogdeo S."/>
            <person name="Krijgsveld J."/>
            <person name="Kriventseva E.V."/>
            <person name="Kultz D."/>
            <person name="Laforsch C."/>
            <person name="Lindquist E."/>
            <person name="Lopez J."/>
            <person name="Manak J.R."/>
            <person name="Muller J."/>
            <person name="Pangilinan J."/>
            <person name="Patwardhan R.P."/>
            <person name="Pitluck S."/>
            <person name="Pritham E.J."/>
            <person name="Rechtsteiner A."/>
            <person name="Rho M."/>
            <person name="Rogozin I.B."/>
            <person name="Sakarya O."/>
            <person name="Salamov A."/>
            <person name="Schaack S."/>
            <person name="Shapiro H."/>
            <person name="Shiga Y."/>
            <person name="Skalitzky C."/>
            <person name="Smith Z."/>
            <person name="Souvorov A."/>
            <person name="Sung W."/>
            <person name="Tang Z."/>
            <person name="Tsuchiya D."/>
            <person name="Tu H."/>
            <person name="Vos H."/>
            <person name="Wang M."/>
            <person name="Wolf Y.I."/>
            <person name="Yamagata H."/>
            <person name="Yamada T."/>
            <person name="Ye Y."/>
            <person name="Shaw J.R."/>
            <person name="Andrews J."/>
            <person name="Crease T.J."/>
            <person name="Tang H."/>
            <person name="Lucas S.M."/>
            <person name="Robertson H.M."/>
            <person name="Bork P."/>
            <person name="Koonin E.V."/>
            <person name="Zdobnov E.M."/>
            <person name="Grigoriev I.V."/>
            <person name="Lynch M."/>
            <person name="Boore J.L."/>
        </authorList>
    </citation>
    <scope>NUCLEOTIDE SEQUENCE [LARGE SCALE GENOMIC DNA]</scope>
</reference>
<dbReference type="AlphaFoldDB" id="E9FVJ8"/>
<keyword evidence="2" id="KW-1185">Reference proteome</keyword>
<evidence type="ECO:0000313" key="1">
    <source>
        <dbReference type="EMBL" id="EFX88567.1"/>
    </source>
</evidence>
<organism evidence="1 2">
    <name type="scientific">Daphnia pulex</name>
    <name type="common">Water flea</name>
    <dbReference type="NCBI Taxonomy" id="6669"/>
    <lineage>
        <taxon>Eukaryota</taxon>
        <taxon>Metazoa</taxon>
        <taxon>Ecdysozoa</taxon>
        <taxon>Arthropoda</taxon>
        <taxon>Crustacea</taxon>
        <taxon>Branchiopoda</taxon>
        <taxon>Diplostraca</taxon>
        <taxon>Cladocera</taxon>
        <taxon>Anomopoda</taxon>
        <taxon>Daphniidae</taxon>
        <taxon>Daphnia</taxon>
    </lineage>
</organism>
<proteinExistence type="predicted"/>
<dbReference type="Proteomes" id="UP000000305">
    <property type="component" value="Unassembled WGS sequence"/>
</dbReference>
<dbReference type="KEGG" id="dpx:DAPPUDRAFT_304587"/>
<protein>
    <submittedName>
        <fullName evidence="1">Uncharacterized protein</fullName>
    </submittedName>
</protein>
<sequence>MASALSLYRFLQRVDSCFSLFHSAKLSNILIRERRRGIEMPAYYSPCSRVNLCHTHKGESRASPCSSSSSSSSIAVCAISSRSSFSFRPASQFMSITFRIGDLHIYICPPFSSSSLPYL</sequence>